<name>A0A1I3WY25_9GAMM</name>
<evidence type="ECO:0000313" key="2">
    <source>
        <dbReference type="Proteomes" id="UP000198841"/>
    </source>
</evidence>
<organism evidence="1 2">
    <name type="scientific">Candidatus Pantoea symbiotica</name>
    <dbReference type="NCBI Taxonomy" id="1884370"/>
    <lineage>
        <taxon>Bacteria</taxon>
        <taxon>Pseudomonadati</taxon>
        <taxon>Pseudomonadota</taxon>
        <taxon>Gammaproteobacteria</taxon>
        <taxon>Enterobacterales</taxon>
        <taxon>Erwiniaceae</taxon>
        <taxon>Pantoea</taxon>
    </lineage>
</organism>
<gene>
    <name evidence="1" type="ORF">SAMN05518863_104442</name>
</gene>
<reference evidence="1 2" key="1">
    <citation type="submission" date="2016-10" db="EMBL/GenBank/DDBJ databases">
        <authorList>
            <person name="Varghese N."/>
            <person name="Submissions S."/>
        </authorList>
    </citation>
    <scope>NUCLEOTIDE SEQUENCE [LARGE SCALE GENOMIC DNA]</scope>
    <source>
        <strain evidence="1 2">YR512</strain>
    </source>
</reference>
<comment type="caution">
    <text evidence="1">The sequence shown here is derived from an EMBL/GenBank/DDBJ whole genome shotgun (WGS) entry which is preliminary data.</text>
</comment>
<dbReference type="SUPFAM" id="SSF56112">
    <property type="entry name" value="Protein kinase-like (PK-like)"/>
    <property type="match status" value="1"/>
</dbReference>
<evidence type="ECO:0000313" key="1">
    <source>
        <dbReference type="EMBL" id="SFK11857.1"/>
    </source>
</evidence>
<protein>
    <recommendedName>
        <fullName evidence="3">Capsular biosynthesis protein</fullName>
    </recommendedName>
</protein>
<dbReference type="InterPro" id="IPR011009">
    <property type="entry name" value="Kinase-like_dom_sf"/>
</dbReference>
<dbReference type="RefSeq" id="WP_008104845.1">
    <property type="nucleotide sequence ID" value="NZ_FOSD01000004.1"/>
</dbReference>
<accession>A0A1I3WY25</accession>
<sequence>MLLICSSDYIESELTSEIGRIPPAFLPLGGKRLYEHQVKSCVGDFSSKIISLPYDYEIPDFDQKRLAELGLEVIRVPNEFTIGEAIQYCINISGPLGKISILYGDTVIEDDEIYSLSDVVGVSYTSSNYHWYNVEKNKNKDLVYNGYFSVSSAKELVRYIALKKGDFLEALNAYSDNHLKIKQHSVRNWYDFGHSQTFYKSRTKFTTERAFNHLTIENNIVEKTSTHTNKITAEAKWFSSIPFYLKIFTPQYLGDFRSPKNGCQGYRTEYLNLCSLSELFVFGNLPTKSWASILNSCNEYLKKCILEKWPDNFNVDGYLNSIYIEKSKHRLKKYCQENNFNPDLKITFNKNKMPSVNEIMDICISRVMNSNPVPAILHGDFCFSNIFFDFRSESIKVIDPRAMDFNEKFTIYGDLRYDLAKMLHSYIGYYDCIISQRYEITFSQHEIEFQLEEKNTLDLDTIASILNVVDIKKYCVIEIVILLFLSMLPLHYDSSIRQKAFLSNALRLFILLEDVE</sequence>
<dbReference type="EMBL" id="FOSD01000004">
    <property type="protein sequence ID" value="SFK11857.1"/>
    <property type="molecule type" value="Genomic_DNA"/>
</dbReference>
<dbReference type="SUPFAM" id="SSF53448">
    <property type="entry name" value="Nucleotide-diphospho-sugar transferases"/>
    <property type="match status" value="1"/>
</dbReference>
<keyword evidence="2" id="KW-1185">Reference proteome</keyword>
<dbReference type="Proteomes" id="UP000198841">
    <property type="component" value="Unassembled WGS sequence"/>
</dbReference>
<proteinExistence type="predicted"/>
<evidence type="ECO:0008006" key="3">
    <source>
        <dbReference type="Google" id="ProtNLM"/>
    </source>
</evidence>
<dbReference type="Gene3D" id="3.90.550.10">
    <property type="entry name" value="Spore Coat Polysaccharide Biosynthesis Protein SpsA, Chain A"/>
    <property type="match status" value="1"/>
</dbReference>
<dbReference type="InterPro" id="IPR029044">
    <property type="entry name" value="Nucleotide-diphossugar_trans"/>
</dbReference>